<keyword evidence="2" id="KW-1185">Reference proteome</keyword>
<comment type="caution">
    <text evidence="1">The sequence shown here is derived from an EMBL/GenBank/DDBJ whole genome shotgun (WGS) entry which is preliminary data.</text>
</comment>
<organism evidence="1 2">
    <name type="scientific">Paenibacillus hodogayensis</name>
    <dbReference type="NCBI Taxonomy" id="279208"/>
    <lineage>
        <taxon>Bacteria</taxon>
        <taxon>Bacillati</taxon>
        <taxon>Bacillota</taxon>
        <taxon>Bacilli</taxon>
        <taxon>Bacillales</taxon>
        <taxon>Paenibacillaceae</taxon>
        <taxon>Paenibacillus</taxon>
    </lineage>
</organism>
<dbReference type="EMBL" id="JBHMAG010000013">
    <property type="protein sequence ID" value="MFB9753900.1"/>
    <property type="molecule type" value="Genomic_DNA"/>
</dbReference>
<name>A0ABV5W009_9BACL</name>
<evidence type="ECO:0008006" key="3">
    <source>
        <dbReference type="Google" id="ProtNLM"/>
    </source>
</evidence>
<reference evidence="1 2" key="1">
    <citation type="submission" date="2024-09" db="EMBL/GenBank/DDBJ databases">
        <authorList>
            <person name="Sun Q."/>
            <person name="Mori K."/>
        </authorList>
    </citation>
    <scope>NUCLEOTIDE SEQUENCE [LARGE SCALE GENOMIC DNA]</scope>
    <source>
        <strain evidence="1 2">JCM 12520</strain>
    </source>
</reference>
<sequence>MKQLLHKAIGQYGLNPDRLSVEQEIQSDSWHGDLHFKVRVDDHAYSARLMREKRYETDVFVQLTDEVLTEQIRFGNYLVQAGIPFMNHVPTSAGELFTRITEGDKAWRVVLFQWMEGKHITCCTEQVAEKFGSFAQVLHNLSAKFETAIFPKKSHIEGLSGCLNWNFTAKTIELLKNKEHVLLQEHIDRYFRRGGDAAISC</sequence>
<dbReference type="InterPro" id="IPR011009">
    <property type="entry name" value="Kinase-like_dom_sf"/>
</dbReference>
<dbReference type="Proteomes" id="UP001589619">
    <property type="component" value="Unassembled WGS sequence"/>
</dbReference>
<dbReference type="RefSeq" id="WP_344915208.1">
    <property type="nucleotide sequence ID" value="NZ_BAAAYO010000014.1"/>
</dbReference>
<protein>
    <recommendedName>
        <fullName evidence="3">Aminoglycoside phosphotransferase domain-containing protein</fullName>
    </recommendedName>
</protein>
<proteinExistence type="predicted"/>
<dbReference type="SUPFAM" id="SSF56112">
    <property type="entry name" value="Protein kinase-like (PK-like)"/>
    <property type="match status" value="1"/>
</dbReference>
<evidence type="ECO:0000313" key="2">
    <source>
        <dbReference type="Proteomes" id="UP001589619"/>
    </source>
</evidence>
<evidence type="ECO:0000313" key="1">
    <source>
        <dbReference type="EMBL" id="MFB9753900.1"/>
    </source>
</evidence>
<gene>
    <name evidence="1" type="ORF">ACFFNY_20210</name>
</gene>
<accession>A0ABV5W009</accession>